<keyword evidence="1" id="KW-0175">Coiled coil</keyword>
<name>A0A830C6F6_9LAMI</name>
<evidence type="ECO:0000313" key="4">
    <source>
        <dbReference type="Proteomes" id="UP000653305"/>
    </source>
</evidence>
<keyword evidence="4" id="KW-1185">Reference proteome</keyword>
<evidence type="ECO:0000256" key="2">
    <source>
        <dbReference type="SAM" id="MobiDB-lite"/>
    </source>
</evidence>
<accession>A0A830C6F6</accession>
<protein>
    <submittedName>
        <fullName evidence="3">Uncharacterized protein</fullName>
    </submittedName>
</protein>
<feature type="region of interest" description="Disordered" evidence="2">
    <location>
        <begin position="148"/>
        <end position="168"/>
    </location>
</feature>
<feature type="compositionally biased region" description="Acidic residues" evidence="2">
    <location>
        <begin position="157"/>
        <end position="168"/>
    </location>
</feature>
<proteinExistence type="predicted"/>
<comment type="caution">
    <text evidence="3">The sequence shown here is derived from an EMBL/GenBank/DDBJ whole genome shotgun (WGS) entry which is preliminary data.</text>
</comment>
<feature type="coiled-coil region" evidence="1">
    <location>
        <begin position="62"/>
        <end position="89"/>
    </location>
</feature>
<organism evidence="3 4">
    <name type="scientific">Phtheirospermum japonicum</name>
    <dbReference type="NCBI Taxonomy" id="374723"/>
    <lineage>
        <taxon>Eukaryota</taxon>
        <taxon>Viridiplantae</taxon>
        <taxon>Streptophyta</taxon>
        <taxon>Embryophyta</taxon>
        <taxon>Tracheophyta</taxon>
        <taxon>Spermatophyta</taxon>
        <taxon>Magnoliopsida</taxon>
        <taxon>eudicotyledons</taxon>
        <taxon>Gunneridae</taxon>
        <taxon>Pentapetalae</taxon>
        <taxon>asterids</taxon>
        <taxon>lamiids</taxon>
        <taxon>Lamiales</taxon>
        <taxon>Orobanchaceae</taxon>
        <taxon>Orobanchaceae incertae sedis</taxon>
        <taxon>Phtheirospermum</taxon>
    </lineage>
</organism>
<gene>
    <name evidence="3" type="ORF">PHJA_001620300</name>
</gene>
<reference evidence="3" key="1">
    <citation type="submission" date="2020-07" db="EMBL/GenBank/DDBJ databases">
        <title>Ethylene signaling mediates host invasion by parasitic plants.</title>
        <authorList>
            <person name="Yoshida S."/>
        </authorList>
    </citation>
    <scope>NUCLEOTIDE SEQUENCE</scope>
    <source>
        <strain evidence="3">Okayama</strain>
    </source>
</reference>
<sequence>MSAAGPTPRDLSTPELREKDLQAFREALDIQDQLSYCVLWPPEPDFSKACSCDECGEKIKELKEFEKQIKAKKKLIAEYLDQVEKEEDRCLGLLSAAQWTKQMLDLLHKNLKAVSEKSLTLKNIHSTSELKVTFLKIAQMVIDNKLLSKPDNFPGDGDGDDNDDDDGDVLDEIKTGFSHYKNTKAEGKAYDLLKGIENLEKDHEKAKETAEEQKKVLDPSISKTCIEKQIEMFPVKELQLQAEEMIAEICPRDIHRKMFIKAREYIYTTCYAIIIESKEFWRGCTSLESKDNEHSLNGLNQTLDSLINKANSFDNQWEKEFAPFFTPRDRSDPKRQRAEYL</sequence>
<dbReference type="Proteomes" id="UP000653305">
    <property type="component" value="Unassembled WGS sequence"/>
</dbReference>
<evidence type="ECO:0000313" key="3">
    <source>
        <dbReference type="EMBL" id="GFP94759.1"/>
    </source>
</evidence>
<dbReference type="OrthoDB" id="928018at2759"/>
<evidence type="ECO:0000256" key="1">
    <source>
        <dbReference type="SAM" id="Coils"/>
    </source>
</evidence>
<dbReference type="EMBL" id="BMAC01000363">
    <property type="protein sequence ID" value="GFP94759.1"/>
    <property type="molecule type" value="Genomic_DNA"/>
</dbReference>
<dbReference type="AlphaFoldDB" id="A0A830C6F6"/>